<name>A0A8J2PZE2_9BILA</name>
<comment type="catalytic activity">
    <reaction evidence="10">
        <text>N(4)-{beta-D-GlcNAc-(1-&gt;2)-alpha-D-Man-(1-&gt;3)-[alpha-D-Man-(1-&gt;3)-[alpha-D-Man-(1-&gt;6)]-alpha-D-Man-(1-&gt;6)]-beta-D-Man-(1-&gt;4)-beta-D-GlcNAc-(1-&gt;4)-beta-D-GlcNAc}-L-asparaginyl-[protein] + 2 H2O = 2 alpha-D-mannopyranose + an N(4)-{beta-D-GlcNAc-(1-&gt;2)-alpha-D-Man-(1-&gt;3)-[alpha-D-Man-(1-&gt;6)]-beta-D-Man-(1-&gt;4)-beta-D-GlcNAc-(1-&gt;4)-beta-D-GlcNAc}-L-asparaginyl-[protein]</text>
        <dbReference type="Rhea" id="RHEA:56052"/>
        <dbReference type="Rhea" id="RHEA-COMP:14368"/>
        <dbReference type="Rhea" id="RHEA-COMP:14369"/>
        <dbReference type="ChEBI" id="CHEBI:15377"/>
        <dbReference type="ChEBI" id="CHEBI:28729"/>
        <dbReference type="ChEBI" id="CHEBI:60615"/>
        <dbReference type="ChEBI" id="CHEBI:60625"/>
        <dbReference type="EC" id="3.2.1.114"/>
    </reaction>
</comment>
<comment type="function">
    <text evidence="7">Catalyzes the first committed step in the biosynthesis of complex N-glycans. It controls conversion of high mannose to complex N-glycans; the final hydrolytic step in the N-glycan maturation pathway.</text>
</comment>
<dbReference type="AlphaFoldDB" id="A0A8J2PZE2"/>
<dbReference type="Proteomes" id="UP000746747">
    <property type="component" value="Unassembled WGS sequence"/>
</dbReference>
<evidence type="ECO:0000256" key="5">
    <source>
        <dbReference type="ARBA" id="ARBA00022833"/>
    </source>
</evidence>
<evidence type="ECO:0000256" key="2">
    <source>
        <dbReference type="ARBA" id="ARBA00009792"/>
    </source>
</evidence>
<dbReference type="Pfam" id="PF09261">
    <property type="entry name" value="Alpha-mann_mid"/>
    <property type="match status" value="1"/>
</dbReference>
<dbReference type="InterPro" id="IPR015341">
    <property type="entry name" value="Glyco_hydro_38_cen"/>
</dbReference>
<accession>A0A8J2PZE2</accession>
<evidence type="ECO:0000313" key="13">
    <source>
        <dbReference type="Proteomes" id="UP000746747"/>
    </source>
</evidence>
<comment type="cofactor">
    <cofactor evidence="1">
        <name>Zn(2+)</name>
        <dbReference type="ChEBI" id="CHEBI:29105"/>
    </cofactor>
</comment>
<evidence type="ECO:0000256" key="6">
    <source>
        <dbReference type="ARBA" id="ARBA00023295"/>
    </source>
</evidence>
<keyword evidence="5" id="KW-0862">Zinc</keyword>
<evidence type="ECO:0000256" key="7">
    <source>
        <dbReference type="ARBA" id="ARBA00059516"/>
    </source>
</evidence>
<comment type="caution">
    <text evidence="12">The sequence shown here is derived from an EMBL/GenBank/DDBJ whole genome shotgun (WGS) entry which is preliminary data.</text>
</comment>
<dbReference type="Gene3D" id="1.20.1270.50">
    <property type="entry name" value="Glycoside hydrolase family 38, central domain"/>
    <property type="match status" value="1"/>
</dbReference>
<dbReference type="GO" id="GO:0000139">
    <property type="term" value="C:Golgi membrane"/>
    <property type="evidence" value="ECO:0007669"/>
    <property type="project" value="TreeGrafter"/>
</dbReference>
<evidence type="ECO:0000313" key="12">
    <source>
        <dbReference type="EMBL" id="CAG9533676.1"/>
    </source>
</evidence>
<protein>
    <recommendedName>
        <fullName evidence="8">mannosyl-oligosaccharide 1,3-1,6-alpha-mannosidase</fullName>
        <ecNumber evidence="8">3.2.1.114</ecNumber>
    </recommendedName>
    <alternativeName>
        <fullName evidence="9">Mannosyl-oligosaccharide 1,3-1,6-alpha-mannosidase</fullName>
    </alternativeName>
</protein>
<keyword evidence="6" id="KW-0326">Glycosidase</keyword>
<dbReference type="FunFam" id="3.20.110.10:FF:000010">
    <property type="entry name" value="Alpha-mannosidase"/>
    <property type="match status" value="1"/>
</dbReference>
<dbReference type="SUPFAM" id="SSF88713">
    <property type="entry name" value="Glycoside hydrolase/deacetylase"/>
    <property type="match status" value="1"/>
</dbReference>
<dbReference type="OrthoDB" id="10261055at2759"/>
<proteinExistence type="inferred from homology"/>
<evidence type="ECO:0000256" key="1">
    <source>
        <dbReference type="ARBA" id="ARBA00001947"/>
    </source>
</evidence>
<organism evidence="12 13">
    <name type="scientific">Cercopithifilaria johnstoni</name>
    <dbReference type="NCBI Taxonomy" id="2874296"/>
    <lineage>
        <taxon>Eukaryota</taxon>
        <taxon>Metazoa</taxon>
        <taxon>Ecdysozoa</taxon>
        <taxon>Nematoda</taxon>
        <taxon>Chromadorea</taxon>
        <taxon>Rhabditida</taxon>
        <taxon>Spirurina</taxon>
        <taxon>Spiruromorpha</taxon>
        <taxon>Filarioidea</taxon>
        <taxon>Onchocercidae</taxon>
        <taxon>Cercopithifilaria</taxon>
    </lineage>
</organism>
<evidence type="ECO:0000256" key="4">
    <source>
        <dbReference type="ARBA" id="ARBA00022801"/>
    </source>
</evidence>
<keyword evidence="13" id="KW-1185">Reference proteome</keyword>
<dbReference type="InterPro" id="IPR028995">
    <property type="entry name" value="Glyco_hydro_57/38_cen_sf"/>
</dbReference>
<dbReference type="Pfam" id="PF01074">
    <property type="entry name" value="Glyco_hydro_38N"/>
    <property type="match status" value="1"/>
</dbReference>
<keyword evidence="4" id="KW-0378">Hydrolase</keyword>
<evidence type="ECO:0000256" key="9">
    <source>
        <dbReference type="ARBA" id="ARBA00083602"/>
    </source>
</evidence>
<feature type="domain" description="Glycoside hydrolase family 38 central" evidence="11">
    <location>
        <begin position="353"/>
        <end position="434"/>
    </location>
</feature>
<dbReference type="Gene3D" id="3.20.110.10">
    <property type="entry name" value="Glycoside hydrolase 38, N terminal domain"/>
    <property type="match status" value="1"/>
</dbReference>
<dbReference type="SUPFAM" id="SSF88688">
    <property type="entry name" value="Families 57/38 glycoside transferase middle domain"/>
    <property type="match status" value="1"/>
</dbReference>
<dbReference type="InterPro" id="IPR037094">
    <property type="entry name" value="Glyco_hydro_38_cen_sf"/>
</dbReference>
<dbReference type="GO" id="GO:0006013">
    <property type="term" value="P:mannose metabolic process"/>
    <property type="evidence" value="ECO:0007669"/>
    <property type="project" value="InterPro"/>
</dbReference>
<dbReference type="PANTHER" id="PTHR11607:SF71">
    <property type="entry name" value="ALPHA-MANNOSIDASE"/>
    <property type="match status" value="1"/>
</dbReference>
<comment type="similarity">
    <text evidence="2">Belongs to the glycosyl hydrolase 38 family.</text>
</comment>
<reference evidence="12" key="1">
    <citation type="submission" date="2021-09" db="EMBL/GenBank/DDBJ databases">
        <authorList>
            <consortium name="Pathogen Informatics"/>
        </authorList>
    </citation>
    <scope>NUCLEOTIDE SEQUENCE</scope>
</reference>
<dbReference type="InterPro" id="IPR000602">
    <property type="entry name" value="Glyco_hydro_38_N"/>
</dbReference>
<dbReference type="InterPro" id="IPR050843">
    <property type="entry name" value="Glycosyl_Hydrlase_38"/>
</dbReference>
<dbReference type="PANTHER" id="PTHR11607">
    <property type="entry name" value="ALPHA-MANNOSIDASE"/>
    <property type="match status" value="1"/>
</dbReference>
<dbReference type="FunFam" id="1.20.1270.50:FF:000001">
    <property type="entry name" value="Alpha-mannosidase"/>
    <property type="match status" value="1"/>
</dbReference>
<sequence length="473" mass="55689">MFEKIVGGQISQHRYKVRKKNISDITEVYVLPFTHVDPGWLKTFNDYLNDTNAILDNMIVFMRNHSQMRFMWCEIVFFEQWWKMQNESVKNLTQKLIESKQLEIVSGSWVMTDEATTYFPSIVDNIIEGQQFVYNELNIEAKVMWSNDPFGYGPSVPYLYTKAGINRGVINRIHYDLKTFLRSHGALSFHWRQFFDANGKNDMYTYVLPYNHYDILNSCGPDPDICCQYDFKRLNHFKCSLQNPVPVTKLNIRTSALKLEEAFLKMSVQQGSDILLSVWGDDFRYGELEEWYQQYDNLILLFDHINMNSKYTKIRFGTLTEYFDALERNNKAKNFMPATLSGDFFPYQCPSGDYWTGYYTTRPFYKRQERELHSFIRAADLLSASCFMHLSIKNRQIVQQQLTIARRNLALFQHHDAITGTSKNRVMKDYSQRMFASIKITENVLRISLNALLGTNNFKIVIFQIIVLIKFSN</sequence>
<dbReference type="GO" id="GO:0004572">
    <property type="term" value="F:mannosyl-oligosaccharide 1,3-1,6-alpha-mannosidase activity"/>
    <property type="evidence" value="ECO:0007669"/>
    <property type="project" value="UniProtKB-EC"/>
</dbReference>
<dbReference type="InterPro" id="IPR011330">
    <property type="entry name" value="Glyco_hydro/deAcase_b/a-brl"/>
</dbReference>
<dbReference type="SMART" id="SM00872">
    <property type="entry name" value="Alpha-mann_mid"/>
    <property type="match status" value="1"/>
</dbReference>
<gene>
    <name evidence="12" type="ORF">CJOHNSTONI_LOCUS3882</name>
</gene>
<dbReference type="GO" id="GO:0006491">
    <property type="term" value="P:N-glycan processing"/>
    <property type="evidence" value="ECO:0007669"/>
    <property type="project" value="TreeGrafter"/>
</dbReference>
<dbReference type="GO" id="GO:0046872">
    <property type="term" value="F:metal ion binding"/>
    <property type="evidence" value="ECO:0007669"/>
    <property type="project" value="UniProtKB-KW"/>
</dbReference>
<dbReference type="InterPro" id="IPR027291">
    <property type="entry name" value="Glyco_hydro_38_N_sf"/>
</dbReference>
<evidence type="ECO:0000259" key="11">
    <source>
        <dbReference type="SMART" id="SM00872"/>
    </source>
</evidence>
<evidence type="ECO:0000256" key="8">
    <source>
        <dbReference type="ARBA" id="ARBA00066412"/>
    </source>
</evidence>
<dbReference type="EMBL" id="CAKAEH010001259">
    <property type="protein sequence ID" value="CAG9533676.1"/>
    <property type="molecule type" value="Genomic_DNA"/>
</dbReference>
<evidence type="ECO:0000256" key="10">
    <source>
        <dbReference type="ARBA" id="ARBA00093232"/>
    </source>
</evidence>
<evidence type="ECO:0000256" key="3">
    <source>
        <dbReference type="ARBA" id="ARBA00022723"/>
    </source>
</evidence>
<keyword evidence="3" id="KW-0479">Metal-binding</keyword>
<dbReference type="EC" id="3.2.1.114" evidence="8"/>